<evidence type="ECO:0000256" key="1">
    <source>
        <dbReference type="ARBA" id="ARBA00008390"/>
    </source>
</evidence>
<dbReference type="InterPro" id="IPR031259">
    <property type="entry name" value="ILBP"/>
</dbReference>
<name>A0A8J5ZZD3_GALPY</name>
<sequence>TVCWLSSLTTMALLGNWKVNRSENYDMFMEKMGVNMVKRKLAAHDNLKLTISQDGNKFTVKESSTFRSIEIVFELGVTFNYNLADGTELCGAWTQEGEKLVGKFTRVDNEKELNAVREVVNGEMVQMGSRWTQTSKTHCYTHLRGLPKKPSTPAFPPLLMDHHLAT</sequence>
<dbReference type="Pfam" id="PF00061">
    <property type="entry name" value="Lipocalin"/>
    <property type="match status" value="1"/>
</dbReference>
<dbReference type="AlphaFoldDB" id="A0A8J5ZZD3"/>
<dbReference type="PRINTS" id="PR00178">
    <property type="entry name" value="FATTYACIDBP"/>
</dbReference>
<comment type="caution">
    <text evidence="4">The sequence shown here is derived from an EMBL/GenBank/DDBJ whole genome shotgun (WGS) entry which is preliminary data.</text>
</comment>
<keyword evidence="5" id="KW-1185">Reference proteome</keyword>
<organism evidence="4 5">
    <name type="scientific">Galemys pyrenaicus</name>
    <name type="common">Iberian desman</name>
    <name type="synonym">Pyrenean desman</name>
    <dbReference type="NCBI Taxonomy" id="202257"/>
    <lineage>
        <taxon>Eukaryota</taxon>
        <taxon>Metazoa</taxon>
        <taxon>Chordata</taxon>
        <taxon>Craniata</taxon>
        <taxon>Vertebrata</taxon>
        <taxon>Euteleostomi</taxon>
        <taxon>Mammalia</taxon>
        <taxon>Eutheria</taxon>
        <taxon>Laurasiatheria</taxon>
        <taxon>Eulipotyphla</taxon>
        <taxon>Talpidae</taxon>
        <taxon>Galemys</taxon>
    </lineage>
</organism>
<accession>A0A8J5ZZD3</accession>
<dbReference type="Proteomes" id="UP000700334">
    <property type="component" value="Unassembled WGS sequence"/>
</dbReference>
<dbReference type="PROSITE" id="PS00214">
    <property type="entry name" value="FABP"/>
    <property type="match status" value="1"/>
</dbReference>
<dbReference type="EMBL" id="JAGFMF010011792">
    <property type="protein sequence ID" value="KAG8512609.1"/>
    <property type="molecule type" value="Genomic_DNA"/>
</dbReference>
<dbReference type="InterPro" id="IPR000566">
    <property type="entry name" value="Lipocln_cytosolic_FA-bd_dom"/>
</dbReference>
<keyword evidence="2" id="KW-0813">Transport</keyword>
<dbReference type="GO" id="GO:0008289">
    <property type="term" value="F:lipid binding"/>
    <property type="evidence" value="ECO:0007669"/>
    <property type="project" value="InterPro"/>
</dbReference>
<dbReference type="InterPro" id="IPR012674">
    <property type="entry name" value="Calycin"/>
</dbReference>
<evidence type="ECO:0000313" key="4">
    <source>
        <dbReference type="EMBL" id="KAG8512609.1"/>
    </source>
</evidence>
<dbReference type="PANTHER" id="PTHR11955">
    <property type="entry name" value="FATTY ACID BINDING PROTEIN"/>
    <property type="match status" value="1"/>
</dbReference>
<dbReference type="SUPFAM" id="SSF50814">
    <property type="entry name" value="Lipocalins"/>
    <property type="match status" value="1"/>
</dbReference>
<dbReference type="OrthoDB" id="9991853at2759"/>
<proteinExistence type="inferred from homology"/>
<comment type="similarity">
    <text evidence="1 2">Belongs to the calycin superfamily. Fatty-acid binding protein (FABP) family.</text>
</comment>
<evidence type="ECO:0000256" key="2">
    <source>
        <dbReference type="RuleBase" id="RU003696"/>
    </source>
</evidence>
<evidence type="ECO:0000313" key="5">
    <source>
        <dbReference type="Proteomes" id="UP000700334"/>
    </source>
</evidence>
<feature type="non-terminal residue" evidence="4">
    <location>
        <position position="166"/>
    </location>
</feature>
<evidence type="ECO:0000259" key="3">
    <source>
        <dbReference type="PROSITE" id="PS00214"/>
    </source>
</evidence>
<gene>
    <name evidence="4" type="ORF">J0S82_014433</name>
</gene>
<feature type="domain" description="Cytosolic fatty-acid binding proteins" evidence="3">
    <location>
        <begin position="15"/>
        <end position="32"/>
    </location>
</feature>
<protein>
    <submittedName>
        <fullName evidence="4">Fatty acid-binding protein, intestinal</fullName>
    </submittedName>
</protein>
<dbReference type="Gene3D" id="2.40.128.20">
    <property type="match status" value="1"/>
</dbReference>
<reference evidence="4" key="1">
    <citation type="journal article" date="2021" name="Evol. Appl.">
        <title>The genome of the Pyrenean desman and the effects of bottlenecks and inbreeding on the genomic landscape of an endangered species.</title>
        <authorList>
            <person name="Escoda L."/>
            <person name="Castresana J."/>
        </authorList>
    </citation>
    <scope>NUCLEOTIDE SEQUENCE</scope>
    <source>
        <strain evidence="4">IBE-C5619</strain>
    </source>
</reference>
<dbReference type="InterPro" id="IPR000463">
    <property type="entry name" value="Fatty_acid-bd"/>
</dbReference>